<dbReference type="PROSITE" id="PS50293">
    <property type="entry name" value="TPR_REGION"/>
    <property type="match status" value="1"/>
</dbReference>
<evidence type="ECO:0000313" key="13">
    <source>
        <dbReference type="Proteomes" id="UP000257143"/>
    </source>
</evidence>
<feature type="transmembrane region" description="Helical" evidence="10">
    <location>
        <begin position="320"/>
        <end position="339"/>
    </location>
</feature>
<evidence type="ECO:0000313" key="12">
    <source>
        <dbReference type="EMBL" id="RDW19200.1"/>
    </source>
</evidence>
<dbReference type="Pfam" id="PF13181">
    <property type="entry name" value="TPR_8"/>
    <property type="match status" value="1"/>
</dbReference>
<dbReference type="InterPro" id="IPR022764">
    <property type="entry name" value="Peptidase_S54_rhomboid_dom"/>
</dbReference>
<keyword evidence="8 10" id="KW-0472">Membrane</keyword>
<dbReference type="GO" id="GO:0004252">
    <property type="term" value="F:serine-type endopeptidase activity"/>
    <property type="evidence" value="ECO:0007669"/>
    <property type="project" value="InterPro"/>
</dbReference>
<dbReference type="Pfam" id="PF01694">
    <property type="entry name" value="Rhomboid"/>
    <property type="match status" value="1"/>
</dbReference>
<evidence type="ECO:0000256" key="9">
    <source>
        <dbReference type="PROSITE-ProRule" id="PRU00339"/>
    </source>
</evidence>
<feature type="domain" description="Peptidase S54 rhomboid" evidence="11">
    <location>
        <begin position="228"/>
        <end position="361"/>
    </location>
</feature>
<feature type="transmembrane region" description="Helical" evidence="10">
    <location>
        <begin position="269"/>
        <end position="287"/>
    </location>
</feature>
<feature type="transmembrane region" description="Helical" evidence="10">
    <location>
        <begin position="373"/>
        <end position="391"/>
    </location>
</feature>
<comment type="similarity">
    <text evidence="2">Belongs to the peptidase S54 family.</text>
</comment>
<dbReference type="OrthoDB" id="9813074at2"/>
<dbReference type="RefSeq" id="WP_115772934.1">
    <property type="nucleotide sequence ID" value="NZ_PIOC01000014.1"/>
</dbReference>
<dbReference type="SUPFAM" id="SSF48452">
    <property type="entry name" value="TPR-like"/>
    <property type="match status" value="1"/>
</dbReference>
<feature type="transmembrane region" description="Helical" evidence="10">
    <location>
        <begin position="185"/>
        <end position="201"/>
    </location>
</feature>
<keyword evidence="13" id="KW-1185">Reference proteome</keyword>
<proteinExistence type="inferred from homology"/>
<evidence type="ECO:0000256" key="7">
    <source>
        <dbReference type="ARBA" id="ARBA00022989"/>
    </source>
</evidence>
<feature type="repeat" description="TPR" evidence="9">
    <location>
        <begin position="466"/>
        <end position="499"/>
    </location>
</feature>
<dbReference type="GO" id="GO:0016020">
    <property type="term" value="C:membrane"/>
    <property type="evidence" value="ECO:0007669"/>
    <property type="project" value="UniProtKB-SubCell"/>
</dbReference>
<comment type="caution">
    <text evidence="12">The sequence shown here is derived from an EMBL/GenBank/DDBJ whole genome shotgun (WGS) entry which is preliminary data.</text>
</comment>
<dbReference type="Gene3D" id="1.20.1540.10">
    <property type="entry name" value="Rhomboid-like"/>
    <property type="match status" value="1"/>
</dbReference>
<dbReference type="Proteomes" id="UP000257143">
    <property type="component" value="Unassembled WGS sequence"/>
</dbReference>
<evidence type="ECO:0000256" key="8">
    <source>
        <dbReference type="ARBA" id="ARBA00023136"/>
    </source>
</evidence>
<feature type="transmembrane region" description="Helical" evidence="10">
    <location>
        <begin position="293"/>
        <end position="313"/>
    </location>
</feature>
<dbReference type="Gene3D" id="1.25.40.10">
    <property type="entry name" value="Tetratricopeptide repeat domain"/>
    <property type="match status" value="1"/>
</dbReference>
<dbReference type="AlphaFoldDB" id="A0A3D8PST2"/>
<dbReference type="InterPro" id="IPR011990">
    <property type="entry name" value="TPR-like_helical_dom_sf"/>
</dbReference>
<evidence type="ECO:0000256" key="1">
    <source>
        <dbReference type="ARBA" id="ARBA00004141"/>
    </source>
</evidence>
<evidence type="ECO:0000256" key="6">
    <source>
        <dbReference type="ARBA" id="ARBA00022803"/>
    </source>
</evidence>
<keyword evidence="5" id="KW-0378">Hydrolase</keyword>
<dbReference type="PROSITE" id="PS50005">
    <property type="entry name" value="TPR"/>
    <property type="match status" value="1"/>
</dbReference>
<dbReference type="GO" id="GO:0006508">
    <property type="term" value="P:proteolysis"/>
    <property type="evidence" value="ECO:0007669"/>
    <property type="project" value="UniProtKB-KW"/>
</dbReference>
<evidence type="ECO:0000256" key="3">
    <source>
        <dbReference type="ARBA" id="ARBA00022692"/>
    </source>
</evidence>
<evidence type="ECO:0000256" key="2">
    <source>
        <dbReference type="ARBA" id="ARBA00009045"/>
    </source>
</evidence>
<dbReference type="InterPro" id="IPR035952">
    <property type="entry name" value="Rhomboid-like_sf"/>
</dbReference>
<organism evidence="12 13">
    <name type="scientific">Oceanobacillus arenosus</name>
    <dbReference type="NCBI Taxonomy" id="1229153"/>
    <lineage>
        <taxon>Bacteria</taxon>
        <taxon>Bacillati</taxon>
        <taxon>Bacillota</taxon>
        <taxon>Bacilli</taxon>
        <taxon>Bacillales</taxon>
        <taxon>Bacillaceae</taxon>
        <taxon>Oceanobacillus</taxon>
    </lineage>
</organism>
<comment type="subcellular location">
    <subcellularLocation>
        <location evidence="1">Membrane</location>
        <topology evidence="1">Multi-pass membrane protein</topology>
    </subcellularLocation>
</comment>
<reference evidence="13" key="1">
    <citation type="submission" date="2017-11" db="EMBL/GenBank/DDBJ databases">
        <authorList>
            <person name="Zhu W."/>
        </authorList>
    </citation>
    <scope>NUCLEOTIDE SEQUENCE [LARGE SCALE GENOMIC DNA]</scope>
    <source>
        <strain evidence="13">CAU 1183</strain>
    </source>
</reference>
<evidence type="ECO:0000259" key="11">
    <source>
        <dbReference type="Pfam" id="PF01694"/>
    </source>
</evidence>
<dbReference type="SUPFAM" id="SSF144091">
    <property type="entry name" value="Rhomboid-like"/>
    <property type="match status" value="1"/>
</dbReference>
<keyword evidence="3 10" id="KW-0812">Transmembrane</keyword>
<keyword evidence="7 10" id="KW-1133">Transmembrane helix</keyword>
<dbReference type="PANTHER" id="PTHR43731:SF14">
    <property type="entry name" value="PRESENILIN-ASSOCIATED RHOMBOID-LIKE PROTEIN, MITOCHONDRIAL"/>
    <property type="match status" value="1"/>
</dbReference>
<dbReference type="EMBL" id="PIOC01000014">
    <property type="protein sequence ID" value="RDW19200.1"/>
    <property type="molecule type" value="Genomic_DNA"/>
</dbReference>
<evidence type="ECO:0000256" key="10">
    <source>
        <dbReference type="SAM" id="Phobius"/>
    </source>
</evidence>
<feature type="transmembrane region" description="Helical" evidence="10">
    <location>
        <begin position="230"/>
        <end position="257"/>
    </location>
</feature>
<evidence type="ECO:0000256" key="5">
    <source>
        <dbReference type="ARBA" id="ARBA00022801"/>
    </source>
</evidence>
<evidence type="ECO:0000256" key="4">
    <source>
        <dbReference type="ARBA" id="ARBA00022737"/>
    </source>
</evidence>
<feature type="transmembrane region" description="Helical" evidence="10">
    <location>
        <begin position="345"/>
        <end position="364"/>
    </location>
</feature>
<accession>A0A3D8PST2</accession>
<protein>
    <submittedName>
        <fullName evidence="12">Rhomboid family intramembrane serine protease</fullName>
    </submittedName>
</protein>
<name>A0A3D8PST2_9BACI</name>
<dbReference type="PANTHER" id="PTHR43731">
    <property type="entry name" value="RHOMBOID PROTEASE"/>
    <property type="match status" value="1"/>
</dbReference>
<dbReference type="InterPro" id="IPR019734">
    <property type="entry name" value="TPR_rpt"/>
</dbReference>
<dbReference type="InterPro" id="IPR013105">
    <property type="entry name" value="TPR_2"/>
</dbReference>
<keyword evidence="4" id="KW-0677">Repeat</keyword>
<dbReference type="SMART" id="SM00028">
    <property type="entry name" value="TPR"/>
    <property type="match status" value="1"/>
</dbReference>
<dbReference type="Pfam" id="PF07719">
    <property type="entry name" value="TPR_2"/>
    <property type="match status" value="1"/>
</dbReference>
<keyword evidence="12" id="KW-0645">Protease</keyword>
<keyword evidence="6 9" id="KW-0802">TPR repeat</keyword>
<dbReference type="InterPro" id="IPR050925">
    <property type="entry name" value="Rhomboid_protease_S54"/>
</dbReference>
<sequence>MFLKEQYTLYQIANHFLEEEQFNILTINENAEEIWLEKHENKKTIIIRLIHNGFDWQNHLRQDIARVFQTVHNMQRRIKGKNIELHNVYVAANAPVDDWERLKKPMQLKEKRPIKMKVYYLDEENFDQEIQRLQASTSEQPINIDKAATELVMEEVVKANKQQLIELIQQKKNEYQNIFSRSKPFFTYCIMVINVLLFILLEMNGGSTRIATLIEFGAKYNPAILENNEWWRIISSTFLHIGILHLIMNMLAVYYLGTIVERIFGRWRFLLIYFLAGIGGGLASLAFTVNVSAGASGAIFGLFGALLFFGLIYKRIFFQTMGYNILLILAVNLIFGLFVQQIDMAAHLGGLAAGFIASAIIYLPKKSSISKQLIATSVYLIMLIVLVIWGYENNSQKQAYQLMVAEDSLQQENYQDVVDSTTLGLNLPGDLQGILLFHRSYAYIELNEINLAIADLEKSLNYEKLPESYYNLAILYYNTGELGKAKENIVRAYELNPDNEESAEIYELITGDSPKE</sequence>
<gene>
    <name evidence="12" type="ORF">CWR48_09120</name>
</gene>